<keyword evidence="3" id="KW-0574">Periplasm</keyword>
<dbReference type="SMART" id="SM00858">
    <property type="entry name" value="SAF"/>
    <property type="match status" value="1"/>
</dbReference>
<protein>
    <recommendedName>
        <fullName evidence="4">SAF domain-containing protein</fullName>
    </recommendedName>
</protein>
<organism evidence="5">
    <name type="scientific">marine metagenome</name>
    <dbReference type="NCBI Taxonomy" id="408172"/>
    <lineage>
        <taxon>unclassified sequences</taxon>
        <taxon>metagenomes</taxon>
        <taxon>ecological metagenomes</taxon>
    </lineage>
</organism>
<gene>
    <name evidence="5" type="ORF">METZ01_LOCUS507989</name>
</gene>
<feature type="domain" description="SAF" evidence="4">
    <location>
        <begin position="120"/>
        <end position="182"/>
    </location>
</feature>
<dbReference type="PANTHER" id="PTHR36307:SF1">
    <property type="entry name" value="FLAGELLA BASAL BODY P-RING FORMATION PROTEIN FLGA"/>
    <property type="match status" value="1"/>
</dbReference>
<dbReference type="InterPro" id="IPR013974">
    <property type="entry name" value="SAF"/>
</dbReference>
<accession>A0A383EFN4</accession>
<keyword evidence="2" id="KW-0732">Signal</keyword>
<dbReference type="InterPro" id="IPR039246">
    <property type="entry name" value="Flagellar_FlgA"/>
</dbReference>
<dbReference type="CDD" id="cd11614">
    <property type="entry name" value="SAF_CpaB_FlgA_like"/>
    <property type="match status" value="1"/>
</dbReference>
<evidence type="ECO:0000259" key="4">
    <source>
        <dbReference type="SMART" id="SM00858"/>
    </source>
</evidence>
<dbReference type="GO" id="GO:0042597">
    <property type="term" value="C:periplasmic space"/>
    <property type="evidence" value="ECO:0007669"/>
    <property type="project" value="UniProtKB-SubCell"/>
</dbReference>
<comment type="subcellular location">
    <subcellularLocation>
        <location evidence="1">Periplasm</location>
    </subcellularLocation>
</comment>
<dbReference type="EMBL" id="UINC01225179">
    <property type="protein sequence ID" value="SVE55135.1"/>
    <property type="molecule type" value="Genomic_DNA"/>
</dbReference>
<dbReference type="Gene3D" id="3.90.1210.10">
    <property type="entry name" value="Antifreeze-like/N-acetylneuraminic acid synthase C-terminal domain"/>
    <property type="match status" value="1"/>
</dbReference>
<dbReference type="GO" id="GO:0044780">
    <property type="term" value="P:bacterial-type flagellum assembly"/>
    <property type="evidence" value="ECO:0007669"/>
    <property type="project" value="InterPro"/>
</dbReference>
<evidence type="ECO:0000256" key="1">
    <source>
        <dbReference type="ARBA" id="ARBA00004418"/>
    </source>
</evidence>
<dbReference type="InterPro" id="IPR017585">
    <property type="entry name" value="SAF_FlgA"/>
</dbReference>
<dbReference type="PANTHER" id="PTHR36307">
    <property type="entry name" value="FLAGELLA BASAL BODY P-RING FORMATION PROTEIN FLGA"/>
    <property type="match status" value="1"/>
</dbReference>
<proteinExistence type="predicted"/>
<name>A0A383EFN4_9ZZZZ</name>
<feature type="non-terminal residue" evidence="5">
    <location>
        <position position="191"/>
    </location>
</feature>
<sequence>MIKKYKTKGFAILLVLGFLLMTGSITWANSENTRIVTSQKIRESAENYLINSLDWNPEAMDIEIKYEAKDLKLPEGKMLLDFGKISNPRGVGRIPLTVLVKVDDKFIKRLRVNAKVAVYQDVVKTVNSLQRGSVISVSDVVMERTRTERILKDIPTTLDKVIGQAATRNLQNGKIVKFRDLKKVPTVKRGS</sequence>
<reference evidence="5" key="1">
    <citation type="submission" date="2018-05" db="EMBL/GenBank/DDBJ databases">
        <authorList>
            <person name="Lanie J.A."/>
            <person name="Ng W.-L."/>
            <person name="Kazmierczak K.M."/>
            <person name="Andrzejewski T.M."/>
            <person name="Davidsen T.M."/>
            <person name="Wayne K.J."/>
            <person name="Tettelin H."/>
            <person name="Glass J.I."/>
            <person name="Rusch D."/>
            <person name="Podicherti R."/>
            <person name="Tsui H.-C.T."/>
            <person name="Winkler M.E."/>
        </authorList>
    </citation>
    <scope>NUCLEOTIDE SEQUENCE</scope>
</reference>
<dbReference type="AlphaFoldDB" id="A0A383EFN4"/>
<evidence type="ECO:0000313" key="5">
    <source>
        <dbReference type="EMBL" id="SVE55135.1"/>
    </source>
</evidence>
<evidence type="ECO:0000256" key="2">
    <source>
        <dbReference type="ARBA" id="ARBA00022729"/>
    </source>
</evidence>
<dbReference type="Pfam" id="PF13144">
    <property type="entry name" value="ChapFlgA"/>
    <property type="match status" value="1"/>
</dbReference>
<evidence type="ECO:0000256" key="3">
    <source>
        <dbReference type="ARBA" id="ARBA00022764"/>
    </source>
</evidence>